<keyword evidence="1" id="KW-0732">Signal</keyword>
<proteinExistence type="predicted"/>
<sequence length="231" mass="26134">MAMHYNGACIGKGKLSLMQTRQQQITGTSSYNYLLFLPERYETQDKWSAILFLHGSGERGSNLEDVTRHGVPRIVEEQPDFPFMVVSPQCPQGQYWSVPHLSILLDEVLNSYHVDPDRVYLTGISMGGYGTWRWAAAQPYRFAAIAPICGGGNPTEACNLKDIPVWAFHGARDFIVPISASQEMVEALKACGGNVKFTVYPEADHDSWTQTYNNPVLFDWFKQHQRKRLTE</sequence>
<dbReference type="InterPro" id="IPR029058">
    <property type="entry name" value="AB_hydrolase_fold"/>
</dbReference>
<gene>
    <name evidence="3" type="ORF">AB0759_18145</name>
</gene>
<dbReference type="PANTHER" id="PTHR43037:SF1">
    <property type="entry name" value="BLL1128 PROTEIN"/>
    <property type="match status" value="1"/>
</dbReference>
<evidence type="ECO:0000256" key="1">
    <source>
        <dbReference type="ARBA" id="ARBA00022729"/>
    </source>
</evidence>
<comment type="caution">
    <text evidence="3">The sequence shown here is derived from an EMBL/GenBank/DDBJ whole genome shotgun (WGS) entry which is preliminary data.</text>
</comment>
<dbReference type="PANTHER" id="PTHR43037">
    <property type="entry name" value="UNNAMED PRODUCT-RELATED"/>
    <property type="match status" value="1"/>
</dbReference>
<evidence type="ECO:0000259" key="2">
    <source>
        <dbReference type="Pfam" id="PF01738"/>
    </source>
</evidence>
<dbReference type="SUPFAM" id="SSF53474">
    <property type="entry name" value="alpha/beta-Hydrolases"/>
    <property type="match status" value="1"/>
</dbReference>
<dbReference type="RefSeq" id="WP_237265819.1">
    <property type="nucleotide sequence ID" value="NZ_JBFQGM010000006.1"/>
</dbReference>
<name>A0ABW8WNK2_9CYAN</name>
<dbReference type="Proteomes" id="UP001628874">
    <property type="component" value="Unassembled WGS sequence"/>
</dbReference>
<reference evidence="3 4" key="1">
    <citation type="submission" date="2024-07" db="EMBL/GenBank/DDBJ databases">
        <authorList>
            <person name="Tripathy S."/>
        </authorList>
    </citation>
    <scope>NUCLEOTIDE SEQUENCE [LARGE SCALE GENOMIC DNA]</scope>
    <source>
        <strain evidence="3 4">VB-61278_2</strain>
    </source>
</reference>
<dbReference type="Pfam" id="PF01738">
    <property type="entry name" value="DLH"/>
    <property type="match status" value="1"/>
</dbReference>
<dbReference type="EMBL" id="JBFQGM010000006">
    <property type="protein sequence ID" value="MFL9462538.1"/>
    <property type="molecule type" value="Genomic_DNA"/>
</dbReference>
<keyword evidence="3" id="KW-0378">Hydrolase</keyword>
<dbReference type="InterPro" id="IPR050955">
    <property type="entry name" value="Plant_Biomass_Hydrol_Est"/>
</dbReference>
<dbReference type="Gene3D" id="3.40.50.1820">
    <property type="entry name" value="alpha/beta hydrolase"/>
    <property type="match status" value="1"/>
</dbReference>
<feature type="domain" description="Dienelactone hydrolase" evidence="2">
    <location>
        <begin position="111"/>
        <end position="205"/>
    </location>
</feature>
<dbReference type="GO" id="GO:0016787">
    <property type="term" value="F:hydrolase activity"/>
    <property type="evidence" value="ECO:0007669"/>
    <property type="project" value="UniProtKB-KW"/>
</dbReference>
<evidence type="ECO:0000313" key="4">
    <source>
        <dbReference type="Proteomes" id="UP001628874"/>
    </source>
</evidence>
<keyword evidence="4" id="KW-1185">Reference proteome</keyword>
<organism evidence="3 4">
    <name type="scientific">Scytonema tolypothrichoides VB-61278_2</name>
    <dbReference type="NCBI Taxonomy" id="3232314"/>
    <lineage>
        <taxon>Bacteria</taxon>
        <taxon>Bacillati</taxon>
        <taxon>Cyanobacteriota</taxon>
        <taxon>Cyanophyceae</taxon>
        <taxon>Nostocales</taxon>
        <taxon>Scytonemataceae</taxon>
        <taxon>Scytonema</taxon>
    </lineage>
</organism>
<accession>A0ABW8WNK2</accession>
<protein>
    <submittedName>
        <fullName evidence="3">Dienelactone hydrolase family protein</fullName>
    </submittedName>
</protein>
<evidence type="ECO:0000313" key="3">
    <source>
        <dbReference type="EMBL" id="MFL9462538.1"/>
    </source>
</evidence>
<dbReference type="InterPro" id="IPR002925">
    <property type="entry name" value="Dienelactn_hydro"/>
</dbReference>